<dbReference type="GO" id="GO:0031683">
    <property type="term" value="F:G-protein beta/gamma-subunit complex binding"/>
    <property type="evidence" value="ECO:0007669"/>
    <property type="project" value="InterPro"/>
</dbReference>
<dbReference type="InterPro" id="IPR011025">
    <property type="entry name" value="GproteinA_insert"/>
</dbReference>
<dbReference type="GO" id="GO:0046872">
    <property type="term" value="F:metal ion binding"/>
    <property type="evidence" value="ECO:0007669"/>
    <property type="project" value="UniProtKB-KW"/>
</dbReference>
<dbReference type="Gene3D" id="3.40.50.300">
    <property type="entry name" value="P-loop containing nucleotide triphosphate hydrolases"/>
    <property type="match status" value="1"/>
</dbReference>
<dbReference type="InterPro" id="IPR027417">
    <property type="entry name" value="P-loop_NTPase"/>
</dbReference>
<feature type="binding site" evidence="6">
    <location>
        <position position="52"/>
    </location>
    <ligand>
        <name>Mg(2+)</name>
        <dbReference type="ChEBI" id="CHEBI:18420"/>
    </ligand>
</feature>
<dbReference type="FunFam" id="3.40.50.300:FF:000692">
    <property type="entry name" value="Guanine nucleotide-binding protein subunit alpha"/>
    <property type="match status" value="1"/>
</dbReference>
<keyword evidence="3 5" id="KW-0342">GTP-binding</keyword>
<dbReference type="CDD" id="cd00066">
    <property type="entry name" value="G-alpha"/>
    <property type="match status" value="1"/>
</dbReference>
<proteinExistence type="evidence at transcript level"/>
<feature type="binding site" evidence="5">
    <location>
        <position position="328"/>
    </location>
    <ligand>
        <name>GTP</name>
        <dbReference type="ChEBI" id="CHEBI:37565"/>
    </ligand>
</feature>
<dbReference type="PANTHER" id="PTHR10218:SF193">
    <property type="entry name" value="GUANINE NUCLEOTIDE-BINDING PROTEIN ALPHA-8 SUBUNIT"/>
    <property type="match status" value="1"/>
</dbReference>
<keyword evidence="1 6" id="KW-0479">Metal-binding</keyword>
<evidence type="ECO:0000256" key="5">
    <source>
        <dbReference type="PIRSR" id="PIRSR601019-1"/>
    </source>
</evidence>
<reference evidence="7" key="1">
    <citation type="submission" date="2017-11" db="EMBL/GenBank/DDBJ databases">
        <title>The sensing device of the deep-sea amphipod.</title>
        <authorList>
            <person name="Kobayashi H."/>
            <person name="Nagahama T."/>
            <person name="Arai W."/>
            <person name="Sasagawa Y."/>
            <person name="Umeda M."/>
            <person name="Hayashi T."/>
            <person name="Nikaido I."/>
            <person name="Watanabe H."/>
            <person name="Oguri K."/>
            <person name="Kitazato H."/>
            <person name="Fujioka K."/>
            <person name="Kido Y."/>
            <person name="Takami H."/>
        </authorList>
    </citation>
    <scope>NUCLEOTIDE SEQUENCE</scope>
    <source>
        <tissue evidence="7">Whole body</tissue>
    </source>
</reference>
<evidence type="ECO:0000256" key="6">
    <source>
        <dbReference type="PIRSR" id="PIRSR601019-2"/>
    </source>
</evidence>
<evidence type="ECO:0000256" key="3">
    <source>
        <dbReference type="ARBA" id="ARBA00023134"/>
    </source>
</evidence>
<sequence>MGSTFSLCRSDHALTTEEQKTRDLDNMLQHERTAAALDFKILLLGAGESGKSTVIKQLRNIHRGKASMTKEEIESYTNVLHTNTIQSMRVLLRACESFNIEMTKDEQEAAAAVDEHDENELMTLDHAIHIDLLWRSQPIKDAIAHRHEIYFPDAAMYYFQNVFRFVELGYVPSEEDIIMARIRTTGMFMTNFDSPPVHWRIVDVGGQRSERKKWIKFFDDVQGILFVVNLAGYNQVLFEDQTKNRMNEALDLFEKIAKVPCFENTPIFLFFNKKDLFEEFLRGKNIDCCFPDYKGKPETQLALNYIAEQFERRMPKNHRVANVHFIAARYKKDVKYSFEDIKKYLVQKNQHKINKAMKSIGR</sequence>
<evidence type="ECO:0000313" key="7">
    <source>
        <dbReference type="EMBL" id="LAC26741.1"/>
    </source>
</evidence>
<dbReference type="GO" id="GO:0005525">
    <property type="term" value="F:GTP binding"/>
    <property type="evidence" value="ECO:0007669"/>
    <property type="project" value="UniProtKB-KW"/>
</dbReference>
<dbReference type="GO" id="GO:0007188">
    <property type="term" value="P:adenylate cyclase-modulating G protein-coupled receptor signaling pathway"/>
    <property type="evidence" value="ECO:0007669"/>
    <property type="project" value="TreeGrafter"/>
</dbReference>
<dbReference type="GO" id="GO:0003924">
    <property type="term" value="F:GTPase activity"/>
    <property type="evidence" value="ECO:0007669"/>
    <property type="project" value="InterPro"/>
</dbReference>
<dbReference type="GO" id="GO:0005737">
    <property type="term" value="C:cytoplasm"/>
    <property type="evidence" value="ECO:0007669"/>
    <property type="project" value="TreeGrafter"/>
</dbReference>
<feature type="binding site" evidence="5">
    <location>
        <begin position="203"/>
        <end position="207"/>
    </location>
    <ligand>
        <name>GTP</name>
        <dbReference type="ChEBI" id="CHEBI:37565"/>
    </ligand>
</feature>
<dbReference type="SUPFAM" id="SSF52540">
    <property type="entry name" value="P-loop containing nucleoside triphosphate hydrolases"/>
    <property type="match status" value="1"/>
</dbReference>
<keyword evidence="2 5" id="KW-0547">Nucleotide-binding</keyword>
<dbReference type="PRINTS" id="PR00318">
    <property type="entry name" value="GPROTEINA"/>
</dbReference>
<dbReference type="AlphaFoldDB" id="A0A6A7G7U2"/>
<dbReference type="Gene3D" id="1.10.400.10">
    <property type="entry name" value="GI Alpha 1, domain 2-like"/>
    <property type="match status" value="1"/>
</dbReference>
<feature type="binding site" evidence="5">
    <location>
        <begin position="272"/>
        <end position="275"/>
    </location>
    <ligand>
        <name>GTP</name>
        <dbReference type="ChEBI" id="CHEBI:37565"/>
    </ligand>
</feature>
<dbReference type="EMBL" id="IACT01007627">
    <property type="protein sequence ID" value="LAC26741.1"/>
    <property type="molecule type" value="mRNA"/>
</dbReference>
<dbReference type="InterPro" id="IPR001019">
    <property type="entry name" value="Gprotein_alpha_su"/>
</dbReference>
<evidence type="ECO:0000256" key="2">
    <source>
        <dbReference type="ARBA" id="ARBA00022741"/>
    </source>
</evidence>
<dbReference type="GO" id="GO:0005834">
    <property type="term" value="C:heterotrimeric G-protein complex"/>
    <property type="evidence" value="ECO:0007669"/>
    <property type="project" value="TreeGrafter"/>
</dbReference>
<keyword evidence="6" id="KW-0460">Magnesium</keyword>
<accession>A0A6A7G7U2</accession>
<dbReference type="SUPFAM" id="SSF47895">
    <property type="entry name" value="Transducin (alpha subunit), insertion domain"/>
    <property type="match status" value="1"/>
</dbReference>
<dbReference type="GO" id="GO:0001664">
    <property type="term" value="F:G protein-coupled receptor binding"/>
    <property type="evidence" value="ECO:0007669"/>
    <property type="project" value="TreeGrafter"/>
</dbReference>
<dbReference type="PROSITE" id="PS51882">
    <property type="entry name" value="G_ALPHA"/>
    <property type="match status" value="1"/>
</dbReference>
<feature type="binding site" evidence="6">
    <location>
        <position position="184"/>
    </location>
    <ligand>
        <name>Mg(2+)</name>
        <dbReference type="ChEBI" id="CHEBI:18420"/>
    </ligand>
</feature>
<keyword evidence="4" id="KW-0807">Transducer</keyword>
<evidence type="ECO:0000256" key="1">
    <source>
        <dbReference type="ARBA" id="ARBA00022723"/>
    </source>
</evidence>
<name>A0A6A7G7U2_9CRUS</name>
<dbReference type="Pfam" id="PF00503">
    <property type="entry name" value="G-alpha"/>
    <property type="match status" value="1"/>
</dbReference>
<dbReference type="SMART" id="SM00275">
    <property type="entry name" value="G_alpha"/>
    <property type="match status" value="1"/>
</dbReference>
<evidence type="ECO:0000256" key="4">
    <source>
        <dbReference type="ARBA" id="ARBA00023224"/>
    </source>
</evidence>
<protein>
    <submittedName>
        <fullName evidence="7">G-protein subunit alpha 8</fullName>
    </submittedName>
</protein>
<feature type="binding site" evidence="5">
    <location>
        <begin position="48"/>
        <end position="53"/>
    </location>
    <ligand>
        <name>GTP</name>
        <dbReference type="ChEBI" id="CHEBI:37565"/>
    </ligand>
</feature>
<organism evidence="7">
    <name type="scientific">Hirondellea gigas</name>
    <dbReference type="NCBI Taxonomy" id="1518452"/>
    <lineage>
        <taxon>Eukaryota</taxon>
        <taxon>Metazoa</taxon>
        <taxon>Ecdysozoa</taxon>
        <taxon>Arthropoda</taxon>
        <taxon>Crustacea</taxon>
        <taxon>Multicrustacea</taxon>
        <taxon>Malacostraca</taxon>
        <taxon>Eumalacostraca</taxon>
        <taxon>Peracarida</taxon>
        <taxon>Amphipoda</taxon>
        <taxon>Amphilochidea</taxon>
        <taxon>Lysianassida</taxon>
        <taxon>Lysianassidira</taxon>
        <taxon>Lysianassoidea</taxon>
        <taxon>Lysianassidae</taxon>
        <taxon>Hirondellea</taxon>
    </lineage>
</organism>
<dbReference type="PANTHER" id="PTHR10218">
    <property type="entry name" value="GTP-BINDING PROTEIN ALPHA SUBUNIT"/>
    <property type="match status" value="1"/>
</dbReference>